<sequence>MSFFVSEFLINPVLRQARRFSEVSRTTLIGTGEETKTVQDCLADTSSQPPPANDNDPADVAPHEAPQGSPESRPLSSSTQDTRVEETEAMASPNAFSSPPGATLDHLGFPISPPRKNRNIPEDDGMRELRDRIQAINAREISPEDKARLMHDILLEGYRASRVASLVGNSPQSDDLVSQSWEQSAAQGPLESLKFWQNQFGEAIVPEKFVLTKSDVAPTFAPIRRTKSFIGYPAGIEVPSDTCANLDTQPPLGCQHYERNVKSECSTCKKWYTCAFCHDNNEDHAMVRNQTKNMLCMLCGTPQKASDVCTHCGDLAAQYYCNICKLWENRATKPIYHCNDCGICRRGMGLGRDFVHCKTCCACIPVSMETSHKCIERSTDCDCPICGDYMFTSPKPVVFMTCGHSIHKKCYEQHMKVSYKCPICNKSLTNMDAQFRNMDAAIQAQPMPTEFRDAKAIILCNDCSGKSTVPFHWVGLKCTICSSYNTVELQILGRGSQELQAVISERTAPVPDDAAPEATEPAQAMVIPAEDRDAGIAIESRRRHSMRATGVSRRNTAERLGVVGSLPPHTALYNPNLTAYDVDSEDDMLGFWRSGGEDDSSGHDAEDSEEEKSEESEADDDEDDEEDNEILLIGHR</sequence>
<name>A0ACC0V5I3_9HYPO</name>
<accession>A0ACC0V5I3</accession>
<dbReference type="Proteomes" id="UP001163324">
    <property type="component" value="Chromosome 3"/>
</dbReference>
<dbReference type="EMBL" id="CM047942">
    <property type="protein sequence ID" value="KAI9901650.1"/>
    <property type="molecule type" value="Genomic_DNA"/>
</dbReference>
<comment type="caution">
    <text evidence="1">The sequence shown here is derived from an EMBL/GenBank/DDBJ whole genome shotgun (WGS) entry which is preliminary data.</text>
</comment>
<reference evidence="1" key="1">
    <citation type="submission" date="2022-10" db="EMBL/GenBank/DDBJ databases">
        <title>Complete Genome of Trichothecium roseum strain YXFP-22015, a Plant Pathogen Isolated from Citrus.</title>
        <authorList>
            <person name="Wang Y."/>
            <person name="Zhu L."/>
        </authorList>
    </citation>
    <scope>NUCLEOTIDE SEQUENCE</scope>
    <source>
        <strain evidence="1">YXFP-22015</strain>
    </source>
</reference>
<protein>
    <submittedName>
        <fullName evidence="1">Uncharacterized protein</fullName>
    </submittedName>
</protein>
<keyword evidence="2" id="KW-1185">Reference proteome</keyword>
<gene>
    <name evidence="1" type="ORF">N3K66_003467</name>
</gene>
<evidence type="ECO:0000313" key="2">
    <source>
        <dbReference type="Proteomes" id="UP001163324"/>
    </source>
</evidence>
<proteinExistence type="predicted"/>
<organism evidence="1 2">
    <name type="scientific">Trichothecium roseum</name>
    <dbReference type="NCBI Taxonomy" id="47278"/>
    <lineage>
        <taxon>Eukaryota</taxon>
        <taxon>Fungi</taxon>
        <taxon>Dikarya</taxon>
        <taxon>Ascomycota</taxon>
        <taxon>Pezizomycotina</taxon>
        <taxon>Sordariomycetes</taxon>
        <taxon>Hypocreomycetidae</taxon>
        <taxon>Hypocreales</taxon>
        <taxon>Hypocreales incertae sedis</taxon>
        <taxon>Trichothecium</taxon>
    </lineage>
</organism>
<evidence type="ECO:0000313" key="1">
    <source>
        <dbReference type="EMBL" id="KAI9901650.1"/>
    </source>
</evidence>